<sequence>MPIAEIAVWSAMLGGLFTLAGLALADLFNGRSIGAWRNLLFVSITGASCVVMTGLPEVFFPGMPERLLMVLKAGLGPAAGGMGLYYVGTWLGGAREDGKVHRLTAIGSALLLSAAVILVVLASQIDAANFHHLLVATALVNMVPVLLALFAALRAARRGDPLARWMAVAIGCLAITTIGHYLRGLDVPLGLGAWIFTAAITLIFFLMASVLALLRNRHNRELSRLSRLHQSTDPATGLSTGSALIADVEHALWRAARLECKAAVLCLYVSNLYELADVVGPGSEHQILSTVAARIRRAAGFRCVVGLYHPRCFVVVLTMDPQQPPVSATAARMVLTVSHPMAVLDEQRGRHLFRPRIGMGVVPLDPAHAVPNDVINEAESQALAMINSMPRDADHSAETEPASLN</sequence>
<evidence type="ECO:0000313" key="2">
    <source>
        <dbReference type="EMBL" id="MDR7094660.1"/>
    </source>
</evidence>
<evidence type="ECO:0000256" key="1">
    <source>
        <dbReference type="SAM" id="Phobius"/>
    </source>
</evidence>
<feature type="transmembrane region" description="Helical" evidence="1">
    <location>
        <begin position="67"/>
        <end position="91"/>
    </location>
</feature>
<keyword evidence="3" id="KW-1185">Reference proteome</keyword>
<feature type="transmembrane region" description="Helical" evidence="1">
    <location>
        <begin position="165"/>
        <end position="182"/>
    </location>
</feature>
<gene>
    <name evidence="2" type="ORF">J2X09_002403</name>
</gene>
<feature type="transmembrane region" description="Helical" evidence="1">
    <location>
        <begin position="194"/>
        <end position="214"/>
    </location>
</feature>
<feature type="transmembrane region" description="Helical" evidence="1">
    <location>
        <begin position="131"/>
        <end position="153"/>
    </location>
</feature>
<feature type="transmembrane region" description="Helical" evidence="1">
    <location>
        <begin position="103"/>
        <end position="125"/>
    </location>
</feature>
<protein>
    <submittedName>
        <fullName evidence="2">GGDEF domain-containing protein</fullName>
    </submittedName>
</protein>
<name>A0ABU1VB35_9BURK</name>
<dbReference type="InterPro" id="IPR029787">
    <property type="entry name" value="Nucleotide_cyclase"/>
</dbReference>
<dbReference type="Proteomes" id="UP001265550">
    <property type="component" value="Unassembled WGS sequence"/>
</dbReference>
<dbReference type="EMBL" id="JAVDWE010000006">
    <property type="protein sequence ID" value="MDR7094660.1"/>
    <property type="molecule type" value="Genomic_DNA"/>
</dbReference>
<reference evidence="2 3" key="1">
    <citation type="submission" date="2023-07" db="EMBL/GenBank/DDBJ databases">
        <title>Sorghum-associated microbial communities from plants grown in Nebraska, USA.</title>
        <authorList>
            <person name="Schachtman D."/>
        </authorList>
    </citation>
    <scope>NUCLEOTIDE SEQUENCE [LARGE SCALE GENOMIC DNA]</scope>
    <source>
        <strain evidence="2 3">BE240</strain>
    </source>
</reference>
<organism evidence="2 3">
    <name type="scientific">Hydrogenophaga laconesensis</name>
    <dbReference type="NCBI Taxonomy" id="1805971"/>
    <lineage>
        <taxon>Bacteria</taxon>
        <taxon>Pseudomonadati</taxon>
        <taxon>Pseudomonadota</taxon>
        <taxon>Betaproteobacteria</taxon>
        <taxon>Burkholderiales</taxon>
        <taxon>Comamonadaceae</taxon>
        <taxon>Hydrogenophaga</taxon>
    </lineage>
</organism>
<feature type="transmembrane region" description="Helical" evidence="1">
    <location>
        <begin position="6"/>
        <end position="28"/>
    </location>
</feature>
<dbReference type="RefSeq" id="WP_204733866.1">
    <property type="nucleotide sequence ID" value="NZ_JAVDWE010000006.1"/>
</dbReference>
<keyword evidence="1" id="KW-1133">Transmembrane helix</keyword>
<dbReference type="SUPFAM" id="SSF55073">
    <property type="entry name" value="Nucleotide cyclase"/>
    <property type="match status" value="1"/>
</dbReference>
<dbReference type="Gene3D" id="3.30.70.270">
    <property type="match status" value="1"/>
</dbReference>
<evidence type="ECO:0000313" key="3">
    <source>
        <dbReference type="Proteomes" id="UP001265550"/>
    </source>
</evidence>
<dbReference type="InterPro" id="IPR043128">
    <property type="entry name" value="Rev_trsase/Diguanyl_cyclase"/>
</dbReference>
<comment type="caution">
    <text evidence="2">The sequence shown here is derived from an EMBL/GenBank/DDBJ whole genome shotgun (WGS) entry which is preliminary data.</text>
</comment>
<proteinExistence type="predicted"/>
<keyword evidence="1" id="KW-0812">Transmembrane</keyword>
<feature type="transmembrane region" description="Helical" evidence="1">
    <location>
        <begin position="35"/>
        <end position="55"/>
    </location>
</feature>
<keyword evidence="1" id="KW-0472">Membrane</keyword>
<accession>A0ABU1VB35</accession>